<dbReference type="Pfam" id="PF13377">
    <property type="entry name" value="Peripla_BP_3"/>
    <property type="match status" value="1"/>
</dbReference>
<reference evidence="5 6" key="1">
    <citation type="submission" date="2019-03" db="EMBL/GenBank/DDBJ databases">
        <title>Genomic Encyclopedia of Type Strains, Phase IV (KMG-IV): sequencing the most valuable type-strain genomes for metagenomic binning, comparative biology and taxonomic classification.</title>
        <authorList>
            <person name="Goeker M."/>
        </authorList>
    </citation>
    <scope>NUCLEOTIDE SEQUENCE [LARGE SCALE GENOMIC DNA]</scope>
    <source>
        <strain evidence="5 6">DSM 28697</strain>
    </source>
</reference>
<evidence type="ECO:0000313" key="6">
    <source>
        <dbReference type="Proteomes" id="UP000295632"/>
    </source>
</evidence>
<dbReference type="Proteomes" id="UP000295632">
    <property type="component" value="Unassembled WGS sequence"/>
</dbReference>
<dbReference type="SMART" id="SM00354">
    <property type="entry name" value="HTH_LACI"/>
    <property type="match status" value="1"/>
</dbReference>
<dbReference type="GO" id="GO:0000976">
    <property type="term" value="F:transcription cis-regulatory region binding"/>
    <property type="evidence" value="ECO:0007669"/>
    <property type="project" value="TreeGrafter"/>
</dbReference>
<dbReference type="EMBL" id="SNYJ01000018">
    <property type="protein sequence ID" value="TDQ36438.1"/>
    <property type="molecule type" value="Genomic_DNA"/>
</dbReference>
<accession>A0A4R6TS52</accession>
<feature type="domain" description="HTH lacI-type" evidence="4">
    <location>
        <begin position="2"/>
        <end position="56"/>
    </location>
</feature>
<dbReference type="InterPro" id="IPR028082">
    <property type="entry name" value="Peripla_BP_I"/>
</dbReference>
<dbReference type="InterPro" id="IPR000843">
    <property type="entry name" value="HTH_LacI"/>
</dbReference>
<dbReference type="PANTHER" id="PTHR30146:SF154">
    <property type="entry name" value="TRANSCRIPTION REGULATOR, MEMBER OF GALR FAMILY"/>
    <property type="match status" value="1"/>
</dbReference>
<gene>
    <name evidence="5" type="ORF">EV213_11869</name>
</gene>
<sequence length="334" mass="36856">MATIYDIAKIAQVSPMTVSRVINNKGNVSISTQQKVEAAIAKLHYVPNDIARSLQSKHMKMLALLVTDIMNPFFTQIARGAEDMAHASGYQLMLCNTDEDIKKEAAYIKALISKRVDGAVIVPTGDYSTESLHSLQQANIPFTLLDRRIDGIDCESVVGDSEKGLQLLIDHLVQQGHERIGFINAPMHISTARLRFNSYEASLASHGIALNPQYISESHFQPGKSARQPSFLSLPENTRPTAIIAANNFIADILMQDLHKHGLSVPEDMAVACFDEFQLPTYVQPFFTTVAQPAYAMGQQAAKYTLEQVEDKAASSRRQDVMDVTLHIRASTVV</sequence>
<dbReference type="Gene3D" id="1.10.260.40">
    <property type="entry name" value="lambda repressor-like DNA-binding domains"/>
    <property type="match status" value="1"/>
</dbReference>
<dbReference type="InterPro" id="IPR010982">
    <property type="entry name" value="Lambda_DNA-bd_dom_sf"/>
</dbReference>
<dbReference type="PROSITE" id="PS00356">
    <property type="entry name" value="HTH_LACI_1"/>
    <property type="match status" value="1"/>
</dbReference>
<dbReference type="Pfam" id="PF00356">
    <property type="entry name" value="LacI"/>
    <property type="match status" value="1"/>
</dbReference>
<evidence type="ECO:0000313" key="5">
    <source>
        <dbReference type="EMBL" id="TDQ36438.1"/>
    </source>
</evidence>
<dbReference type="CDD" id="cd06267">
    <property type="entry name" value="PBP1_LacI_sugar_binding-like"/>
    <property type="match status" value="1"/>
</dbReference>
<dbReference type="GO" id="GO:0003700">
    <property type="term" value="F:DNA-binding transcription factor activity"/>
    <property type="evidence" value="ECO:0007669"/>
    <property type="project" value="TreeGrafter"/>
</dbReference>
<organism evidence="5 6">
    <name type="scientific">Aureibacillus halotolerans</name>
    <dbReference type="NCBI Taxonomy" id="1508390"/>
    <lineage>
        <taxon>Bacteria</taxon>
        <taxon>Bacillati</taxon>
        <taxon>Bacillota</taxon>
        <taxon>Bacilli</taxon>
        <taxon>Bacillales</taxon>
        <taxon>Bacillaceae</taxon>
        <taxon>Aureibacillus</taxon>
    </lineage>
</organism>
<evidence type="ECO:0000256" key="2">
    <source>
        <dbReference type="ARBA" id="ARBA00023125"/>
    </source>
</evidence>
<dbReference type="CDD" id="cd01392">
    <property type="entry name" value="HTH_LacI"/>
    <property type="match status" value="1"/>
</dbReference>
<keyword evidence="1" id="KW-0805">Transcription regulation</keyword>
<name>A0A4R6TS52_9BACI</name>
<dbReference type="AlphaFoldDB" id="A0A4R6TS52"/>
<dbReference type="PANTHER" id="PTHR30146">
    <property type="entry name" value="LACI-RELATED TRANSCRIPTIONAL REPRESSOR"/>
    <property type="match status" value="1"/>
</dbReference>
<evidence type="ECO:0000256" key="3">
    <source>
        <dbReference type="ARBA" id="ARBA00023163"/>
    </source>
</evidence>
<dbReference type="RefSeq" id="WP_133581725.1">
    <property type="nucleotide sequence ID" value="NZ_SNYJ01000018.1"/>
</dbReference>
<keyword evidence="3" id="KW-0804">Transcription</keyword>
<protein>
    <submittedName>
        <fullName evidence="5">LacI family transcriptional regulator</fullName>
    </submittedName>
</protein>
<dbReference type="OrthoDB" id="1639518at2"/>
<dbReference type="SUPFAM" id="SSF53822">
    <property type="entry name" value="Periplasmic binding protein-like I"/>
    <property type="match status" value="1"/>
</dbReference>
<proteinExistence type="predicted"/>
<keyword evidence="2" id="KW-0238">DNA-binding</keyword>
<dbReference type="InterPro" id="IPR046335">
    <property type="entry name" value="LacI/GalR-like_sensor"/>
</dbReference>
<keyword evidence="6" id="KW-1185">Reference proteome</keyword>
<dbReference type="SUPFAM" id="SSF47413">
    <property type="entry name" value="lambda repressor-like DNA-binding domains"/>
    <property type="match status" value="1"/>
</dbReference>
<dbReference type="PROSITE" id="PS50932">
    <property type="entry name" value="HTH_LACI_2"/>
    <property type="match status" value="1"/>
</dbReference>
<evidence type="ECO:0000259" key="4">
    <source>
        <dbReference type="PROSITE" id="PS50932"/>
    </source>
</evidence>
<evidence type="ECO:0000256" key="1">
    <source>
        <dbReference type="ARBA" id="ARBA00023015"/>
    </source>
</evidence>
<comment type="caution">
    <text evidence="5">The sequence shown here is derived from an EMBL/GenBank/DDBJ whole genome shotgun (WGS) entry which is preliminary data.</text>
</comment>
<dbReference type="Gene3D" id="3.40.50.2300">
    <property type="match status" value="2"/>
</dbReference>